<evidence type="ECO:0000313" key="3">
    <source>
        <dbReference type="Proteomes" id="UP001595765"/>
    </source>
</evidence>
<comment type="caution">
    <text evidence="2">The sequence shown here is derived from an EMBL/GenBank/DDBJ whole genome shotgun (WGS) entry which is preliminary data.</text>
</comment>
<evidence type="ECO:0000313" key="2">
    <source>
        <dbReference type="EMBL" id="MFC4036165.1"/>
    </source>
</evidence>
<keyword evidence="3" id="KW-1185">Reference proteome</keyword>
<organism evidence="2 3">
    <name type="scientific">Streptomyces polygonati</name>
    <dbReference type="NCBI Taxonomy" id="1617087"/>
    <lineage>
        <taxon>Bacteria</taxon>
        <taxon>Bacillati</taxon>
        <taxon>Actinomycetota</taxon>
        <taxon>Actinomycetes</taxon>
        <taxon>Kitasatosporales</taxon>
        <taxon>Streptomycetaceae</taxon>
        <taxon>Streptomyces</taxon>
    </lineage>
</organism>
<evidence type="ECO:0000256" key="1">
    <source>
        <dbReference type="SAM" id="MobiDB-lite"/>
    </source>
</evidence>
<feature type="region of interest" description="Disordered" evidence="1">
    <location>
        <begin position="1"/>
        <end position="22"/>
    </location>
</feature>
<dbReference type="RefSeq" id="WP_386437379.1">
    <property type="nucleotide sequence ID" value="NZ_JBHSBB010000040.1"/>
</dbReference>
<proteinExistence type="predicted"/>
<dbReference type="Proteomes" id="UP001595765">
    <property type="component" value="Unassembled WGS sequence"/>
</dbReference>
<dbReference type="EMBL" id="JBHSBB010000040">
    <property type="protein sequence ID" value="MFC4036165.1"/>
    <property type="molecule type" value="Genomic_DNA"/>
</dbReference>
<protein>
    <submittedName>
        <fullName evidence="2">Uncharacterized protein</fullName>
    </submittedName>
</protein>
<reference evidence="3" key="1">
    <citation type="journal article" date="2019" name="Int. J. Syst. Evol. Microbiol.">
        <title>The Global Catalogue of Microorganisms (GCM) 10K type strain sequencing project: providing services to taxonomists for standard genome sequencing and annotation.</title>
        <authorList>
            <consortium name="The Broad Institute Genomics Platform"/>
            <consortium name="The Broad Institute Genome Sequencing Center for Infectious Disease"/>
            <person name="Wu L."/>
            <person name="Ma J."/>
        </authorList>
    </citation>
    <scope>NUCLEOTIDE SEQUENCE [LARGE SCALE GENOMIC DNA]</scope>
    <source>
        <strain evidence="3">CGMCC 4.7237</strain>
    </source>
</reference>
<name>A0ABV8HVR9_9ACTN</name>
<gene>
    <name evidence="2" type="ORF">ACFO3J_32650</name>
</gene>
<feature type="compositionally biased region" description="Low complexity" evidence="1">
    <location>
        <begin position="1"/>
        <end position="15"/>
    </location>
</feature>
<sequence>MSGPRAPARSTAPASDGPVTARAAHGRCSVRARFSLSELPVVVVYPPQATWAGAAAARALAVAGRSYLGGRLQLRTYGAGPYPARLVRAVAAAQRRAATLAVESTLRGGRGTARVRVRCRS</sequence>
<accession>A0ABV8HVR9</accession>